<comment type="caution">
    <text evidence="3">The sequence shown here is derived from an EMBL/GenBank/DDBJ whole genome shotgun (WGS) entry which is preliminary data.</text>
</comment>
<keyword evidence="4" id="KW-1185">Reference proteome</keyword>
<feature type="region of interest" description="Disordered" evidence="2">
    <location>
        <begin position="55"/>
        <end position="84"/>
    </location>
</feature>
<evidence type="ECO:0000256" key="2">
    <source>
        <dbReference type="SAM" id="MobiDB-lite"/>
    </source>
</evidence>
<name>A0A843TFW6_COLES</name>
<feature type="region of interest" description="Disordered" evidence="2">
    <location>
        <begin position="106"/>
        <end position="135"/>
    </location>
</feature>
<dbReference type="Proteomes" id="UP000652761">
    <property type="component" value="Unassembled WGS sequence"/>
</dbReference>
<dbReference type="EMBL" id="NMUH01000029">
    <property type="protein sequence ID" value="MQL69146.1"/>
    <property type="molecule type" value="Genomic_DNA"/>
</dbReference>
<feature type="compositionally biased region" description="Basic and acidic residues" evidence="2">
    <location>
        <begin position="113"/>
        <end position="125"/>
    </location>
</feature>
<sequence>MENFLDKSPNPSLQVVYENSNLQTGNTAVIKRHRNLIHSSEAKSEGLQLITYSRRSSKARHMQKKENQNTSLENLQKNVSHNKNSSIVKPAETGFWRKKNNDATFGEMSLGVDGKDDGPMREGRQGDQASTVSTDCDPNKAIFLDTETNKCTRWSWWRKTRNKPSSNARQVSVSEKVVSVSKESENIDSVKNADLHPELLSKSVIKMVNNNNQRMSEKQNNSGVQIDSTIIAVNKSDLHCSPRHRLKIRAVNGSLSSTSGTGTSISSSNEVHLLSRSSFPESGELETMLGLAGSAEKFSQRIVPSTFVDFPDHDKDLGTAGVALIARRDRPAPGVSNNAVPPFVLELPACTVSLVGISVVDPPATSRAEEKIVPQLSKFAPAGVAPWALPEWHGNPSHIAATTEPLISGLMAEASRVESPAIETSAQIVEKSPFEVAPRVESPSGALANGASKASQSFPALGIEWPDGPQVGVALGSREVAAQLVQSLDMLLKVDSLPTVEVMRSKLEECTRGYHAFGLPRDTWMAKLTSLWDEFTRLHAIQEQRQRTQMMIQREEEQLCRLQATQAEVYAQVKIARRRSRRASLRVKKLQREVLALLEQAQEAKEECNSAQAEAETLQYRLDGLQGEVLLSKIHIANLRRNGP</sequence>
<evidence type="ECO:0000313" key="4">
    <source>
        <dbReference type="Proteomes" id="UP000652761"/>
    </source>
</evidence>
<feature type="compositionally biased region" description="Polar residues" evidence="2">
    <location>
        <begin position="68"/>
        <end position="84"/>
    </location>
</feature>
<organism evidence="3 4">
    <name type="scientific">Colocasia esculenta</name>
    <name type="common">Wild taro</name>
    <name type="synonym">Arum esculentum</name>
    <dbReference type="NCBI Taxonomy" id="4460"/>
    <lineage>
        <taxon>Eukaryota</taxon>
        <taxon>Viridiplantae</taxon>
        <taxon>Streptophyta</taxon>
        <taxon>Embryophyta</taxon>
        <taxon>Tracheophyta</taxon>
        <taxon>Spermatophyta</taxon>
        <taxon>Magnoliopsida</taxon>
        <taxon>Liliopsida</taxon>
        <taxon>Araceae</taxon>
        <taxon>Aroideae</taxon>
        <taxon>Colocasieae</taxon>
        <taxon>Colocasia</taxon>
    </lineage>
</organism>
<evidence type="ECO:0000313" key="3">
    <source>
        <dbReference type="EMBL" id="MQL69146.1"/>
    </source>
</evidence>
<feature type="coiled-coil region" evidence="1">
    <location>
        <begin position="538"/>
        <end position="628"/>
    </location>
</feature>
<accession>A0A843TFW6</accession>
<protein>
    <submittedName>
        <fullName evidence="3">Uncharacterized protein</fullName>
    </submittedName>
</protein>
<evidence type="ECO:0000256" key="1">
    <source>
        <dbReference type="SAM" id="Coils"/>
    </source>
</evidence>
<gene>
    <name evidence="3" type="ORF">Taro_001409</name>
</gene>
<reference evidence="3" key="1">
    <citation type="submission" date="2017-07" db="EMBL/GenBank/DDBJ databases">
        <title>Taro Niue Genome Assembly and Annotation.</title>
        <authorList>
            <person name="Atibalentja N."/>
            <person name="Keating K."/>
            <person name="Fields C.J."/>
        </authorList>
    </citation>
    <scope>NUCLEOTIDE SEQUENCE</scope>
    <source>
        <strain evidence="3">Niue_2</strain>
        <tissue evidence="3">Leaf</tissue>
    </source>
</reference>
<dbReference type="AlphaFoldDB" id="A0A843TFW6"/>
<keyword evidence="1" id="KW-0175">Coiled coil</keyword>
<proteinExistence type="predicted"/>